<dbReference type="Proteomes" id="UP000622405">
    <property type="component" value="Unassembled WGS sequence"/>
</dbReference>
<feature type="transmembrane region" description="Helical" evidence="7">
    <location>
        <begin position="79"/>
        <end position="98"/>
    </location>
</feature>
<comment type="similarity">
    <text evidence="2">Belongs to the bacterial sugar transferase family.</text>
</comment>
<dbReference type="InterPro" id="IPR003362">
    <property type="entry name" value="Bact_transf"/>
</dbReference>
<dbReference type="Pfam" id="PF13727">
    <property type="entry name" value="CoA_binding_3"/>
    <property type="match status" value="1"/>
</dbReference>
<evidence type="ECO:0000256" key="4">
    <source>
        <dbReference type="ARBA" id="ARBA00022692"/>
    </source>
</evidence>
<sequence length="471" mass="54520">MYKVYKESWLKYYKFTISDFICLNITFLLPLISGIISKTNYRSYLGLAVMMWLCFYIYVLLNDAYHNIYCRGYYEEVKVVVYQVSLIYLWAIVIAFVLKTSTIYSRFYIIIMYLATITLTYMARNIIKGYSKKRLRSSGKTKKVVVFTYRDKLDKLEEIISSIENNDCDVYDFDRVVVLDEPPHLAGTVPHLISKDAAYHYIKKNVVDEVVIYASNYNDLIFEIEETCISMGVVVHYVLGERSSNYPVKEVVEDFGQFKVVTSGLNVISARQLFVKRTIDICGSLVGLLIMGICCLFVAPMIYLKSPGPIFYSQIRVGTNGRPFKIYKFRSMYPDAEKRKAELMSQNKMSGLMFKMDNDPRIIETIGQFIRTTSIDELPQMWNVLKGEMSLVGTRPPTLEEFKQYSFHHKSRLAMKPGITGLWQISGRSEVTNFEDIVALDNQYISEWRMISDVKILLKTVMVVFKRCGAV</sequence>
<dbReference type="InterPro" id="IPR017475">
    <property type="entry name" value="EPS_sugar_tfrase"/>
</dbReference>
<dbReference type="RefSeq" id="WP_186893296.1">
    <property type="nucleotide sequence ID" value="NZ_WJBE01000002.1"/>
</dbReference>
<evidence type="ECO:0000259" key="8">
    <source>
        <dbReference type="Pfam" id="PF02397"/>
    </source>
</evidence>
<evidence type="ECO:0000256" key="3">
    <source>
        <dbReference type="ARBA" id="ARBA00022679"/>
    </source>
</evidence>
<keyword evidence="3" id="KW-0808">Transferase</keyword>
<evidence type="ECO:0000313" key="10">
    <source>
        <dbReference type="Proteomes" id="UP000622405"/>
    </source>
</evidence>
<name>A0ABR6YU18_9FIRM</name>
<keyword evidence="6 7" id="KW-0472">Membrane</keyword>
<proteinExistence type="inferred from homology"/>
<feature type="transmembrane region" description="Helical" evidence="7">
    <location>
        <begin position="281"/>
        <end position="304"/>
    </location>
</feature>
<evidence type="ECO:0000256" key="2">
    <source>
        <dbReference type="ARBA" id="ARBA00006464"/>
    </source>
</evidence>
<evidence type="ECO:0000256" key="5">
    <source>
        <dbReference type="ARBA" id="ARBA00022989"/>
    </source>
</evidence>
<keyword evidence="4 7" id="KW-0812">Transmembrane</keyword>
<comment type="subcellular location">
    <subcellularLocation>
        <location evidence="1">Membrane</location>
        <topology evidence="1">Multi-pass membrane protein</topology>
    </subcellularLocation>
</comment>
<evidence type="ECO:0000256" key="6">
    <source>
        <dbReference type="ARBA" id="ARBA00023136"/>
    </source>
</evidence>
<keyword evidence="10" id="KW-1185">Reference proteome</keyword>
<dbReference type="EMBL" id="WJBE01000002">
    <property type="protein sequence ID" value="MBC3898678.1"/>
    <property type="molecule type" value="Genomic_DNA"/>
</dbReference>
<evidence type="ECO:0000256" key="7">
    <source>
        <dbReference type="SAM" id="Phobius"/>
    </source>
</evidence>
<evidence type="ECO:0000313" key="9">
    <source>
        <dbReference type="EMBL" id="MBC3898678.1"/>
    </source>
</evidence>
<reference evidence="9 10" key="1">
    <citation type="journal article" date="2020" name="mSystems">
        <title>Defining Genomic and Predicted Metabolic Features of the Acetobacterium Genus.</title>
        <authorList>
            <person name="Ross D.E."/>
            <person name="Marshall C.W."/>
            <person name="Gulliver D."/>
            <person name="May H.D."/>
            <person name="Norman R.S."/>
        </authorList>
    </citation>
    <scope>NUCLEOTIDE SEQUENCE [LARGE SCALE GENOMIC DNA]</scope>
    <source>
        <strain evidence="9 10">DSM 4132</strain>
    </source>
</reference>
<dbReference type="PANTHER" id="PTHR30576:SF10">
    <property type="entry name" value="SLL5057 PROTEIN"/>
    <property type="match status" value="1"/>
</dbReference>
<evidence type="ECO:0000256" key="1">
    <source>
        <dbReference type="ARBA" id="ARBA00004141"/>
    </source>
</evidence>
<protein>
    <submittedName>
        <fullName evidence="9">Exopolysaccharide biosynthesis polyprenyl glycosylphosphotransferase</fullName>
    </submittedName>
</protein>
<dbReference type="Pfam" id="PF02397">
    <property type="entry name" value="Bac_transf"/>
    <property type="match status" value="1"/>
</dbReference>
<feature type="domain" description="Bacterial sugar transferase" evidence="8">
    <location>
        <begin position="276"/>
        <end position="466"/>
    </location>
</feature>
<gene>
    <name evidence="9" type="ORF">GH811_03505</name>
</gene>
<dbReference type="NCBIfam" id="TIGR03025">
    <property type="entry name" value="EPS_sugtrans"/>
    <property type="match status" value="1"/>
</dbReference>
<dbReference type="PANTHER" id="PTHR30576">
    <property type="entry name" value="COLANIC BIOSYNTHESIS UDP-GLUCOSE LIPID CARRIER TRANSFERASE"/>
    <property type="match status" value="1"/>
</dbReference>
<feature type="transmembrane region" description="Helical" evidence="7">
    <location>
        <begin position="12"/>
        <end position="35"/>
    </location>
</feature>
<comment type="caution">
    <text evidence="9">The sequence shown here is derived from an EMBL/GenBank/DDBJ whole genome shotgun (WGS) entry which is preliminary data.</text>
</comment>
<accession>A0ABR6YU18</accession>
<keyword evidence="5 7" id="KW-1133">Transmembrane helix</keyword>
<organism evidence="9 10">
    <name type="scientific">Acetobacterium malicum</name>
    <dbReference type="NCBI Taxonomy" id="52692"/>
    <lineage>
        <taxon>Bacteria</taxon>
        <taxon>Bacillati</taxon>
        <taxon>Bacillota</taxon>
        <taxon>Clostridia</taxon>
        <taxon>Eubacteriales</taxon>
        <taxon>Eubacteriaceae</taxon>
        <taxon>Acetobacterium</taxon>
    </lineage>
</organism>
<feature type="transmembrane region" description="Helical" evidence="7">
    <location>
        <begin position="41"/>
        <end position="59"/>
    </location>
</feature>
<feature type="transmembrane region" description="Helical" evidence="7">
    <location>
        <begin position="104"/>
        <end position="127"/>
    </location>
</feature>